<evidence type="ECO:0000256" key="1">
    <source>
        <dbReference type="ARBA" id="ARBA00022603"/>
    </source>
</evidence>
<keyword evidence="4" id="KW-1185">Reference proteome</keyword>
<dbReference type="PANTHER" id="PTHR43648:SF1">
    <property type="entry name" value="ELECTRON TRANSFER FLAVOPROTEIN BETA SUBUNIT LYSINE METHYLTRANSFERASE"/>
    <property type="match status" value="1"/>
</dbReference>
<organism evidence="3 4">
    <name type="scientific">Paractinoplanes rhizophilus</name>
    <dbReference type="NCBI Taxonomy" id="1416877"/>
    <lineage>
        <taxon>Bacteria</taxon>
        <taxon>Bacillati</taxon>
        <taxon>Actinomycetota</taxon>
        <taxon>Actinomycetes</taxon>
        <taxon>Micromonosporales</taxon>
        <taxon>Micromonosporaceae</taxon>
        <taxon>Paractinoplanes</taxon>
    </lineage>
</organism>
<dbReference type="SUPFAM" id="SSF53335">
    <property type="entry name" value="S-adenosyl-L-methionine-dependent methyltransferases"/>
    <property type="match status" value="1"/>
</dbReference>
<dbReference type="RefSeq" id="WP_378976288.1">
    <property type="nucleotide sequence ID" value="NZ_JBHTBJ010000045.1"/>
</dbReference>
<gene>
    <name evidence="3" type="ORF">ACFQS1_34885</name>
</gene>
<accession>A0ABW2I2R5</accession>
<name>A0ABW2I2R5_9ACTN</name>
<comment type="caution">
    <text evidence="3">The sequence shown here is derived from an EMBL/GenBank/DDBJ whole genome shotgun (WGS) entry which is preliminary data.</text>
</comment>
<dbReference type="Pfam" id="PF06325">
    <property type="entry name" value="PrmA"/>
    <property type="match status" value="1"/>
</dbReference>
<dbReference type="EMBL" id="JBHTBJ010000045">
    <property type="protein sequence ID" value="MFC7279177.1"/>
    <property type="molecule type" value="Genomic_DNA"/>
</dbReference>
<evidence type="ECO:0000313" key="3">
    <source>
        <dbReference type="EMBL" id="MFC7279177.1"/>
    </source>
</evidence>
<keyword evidence="2" id="KW-0808">Transferase</keyword>
<keyword evidence="1 3" id="KW-0489">Methyltransferase</keyword>
<dbReference type="InterPro" id="IPR029063">
    <property type="entry name" value="SAM-dependent_MTases_sf"/>
</dbReference>
<evidence type="ECO:0000256" key="2">
    <source>
        <dbReference type="ARBA" id="ARBA00022679"/>
    </source>
</evidence>
<proteinExistence type="predicted"/>
<evidence type="ECO:0000313" key="4">
    <source>
        <dbReference type="Proteomes" id="UP001596548"/>
    </source>
</evidence>
<dbReference type="Gene3D" id="3.40.50.150">
    <property type="entry name" value="Vaccinia Virus protein VP39"/>
    <property type="match status" value="1"/>
</dbReference>
<protein>
    <submittedName>
        <fullName evidence="3">Class I SAM-dependent methyltransferase</fullName>
    </submittedName>
</protein>
<dbReference type="InterPro" id="IPR050078">
    <property type="entry name" value="Ribosomal_L11_MeTrfase_PrmA"/>
</dbReference>
<dbReference type="GO" id="GO:0032259">
    <property type="term" value="P:methylation"/>
    <property type="evidence" value="ECO:0007669"/>
    <property type="project" value="UniProtKB-KW"/>
</dbReference>
<dbReference type="Proteomes" id="UP001596548">
    <property type="component" value="Unassembled WGS sequence"/>
</dbReference>
<dbReference type="GO" id="GO:0008168">
    <property type="term" value="F:methyltransferase activity"/>
    <property type="evidence" value="ECO:0007669"/>
    <property type="project" value="UniProtKB-KW"/>
</dbReference>
<reference evidence="4" key="1">
    <citation type="journal article" date="2019" name="Int. J. Syst. Evol. Microbiol.">
        <title>The Global Catalogue of Microorganisms (GCM) 10K type strain sequencing project: providing services to taxonomists for standard genome sequencing and annotation.</title>
        <authorList>
            <consortium name="The Broad Institute Genomics Platform"/>
            <consortium name="The Broad Institute Genome Sequencing Center for Infectious Disease"/>
            <person name="Wu L."/>
            <person name="Ma J."/>
        </authorList>
    </citation>
    <scope>NUCLEOTIDE SEQUENCE [LARGE SCALE GENOMIC DNA]</scope>
    <source>
        <strain evidence="4">XZYJT-10</strain>
    </source>
</reference>
<dbReference type="PANTHER" id="PTHR43648">
    <property type="entry name" value="ELECTRON TRANSFER FLAVOPROTEIN BETA SUBUNIT LYSINE METHYLTRANSFERASE"/>
    <property type="match status" value="1"/>
</dbReference>
<sequence>MPTLTGMSLTPFLASRAGEMDGLRLVRPALVPEIGLHLADDSVLLHARMQAQAGPIAAPFWASAWAGGQALARYILDHPQVVAGRRVLDVATGCGVVAIAAARAGAAAVVANDIDPYALVAAAMNAEANGVSLDLTGAELLDGDGDGAEVILVGDAFYTPGLAVRMQRFLRRVASDTHVVVGDPDRGHLPARWLRVLASYRVSDLGAAEDAQVTEVSVLGR</sequence>